<keyword evidence="17" id="KW-1185">Reference proteome</keyword>
<evidence type="ECO:0000256" key="2">
    <source>
        <dbReference type="ARBA" id="ARBA00004123"/>
    </source>
</evidence>
<evidence type="ECO:0000256" key="9">
    <source>
        <dbReference type="ARBA" id="ARBA00023306"/>
    </source>
</evidence>
<evidence type="ECO:0000256" key="10">
    <source>
        <dbReference type="ARBA" id="ARBA00024177"/>
    </source>
</evidence>
<evidence type="ECO:0000256" key="6">
    <source>
        <dbReference type="ARBA" id="ARBA00022490"/>
    </source>
</evidence>
<dbReference type="GO" id="GO:0001726">
    <property type="term" value="C:ruffle"/>
    <property type="evidence" value="ECO:0007669"/>
    <property type="project" value="UniProtKB-SubCell"/>
</dbReference>
<evidence type="ECO:0000256" key="5">
    <source>
        <dbReference type="ARBA" id="ARBA00013499"/>
    </source>
</evidence>
<dbReference type="PANTHER" id="PTHR46135:SF4">
    <property type="entry name" value="DYNEIN AXONEMAL ASSEMBLY FACTOR 8"/>
    <property type="match status" value="1"/>
</dbReference>
<keyword evidence="7" id="KW-0479">Metal-binding</keyword>
<evidence type="ECO:0000256" key="3">
    <source>
        <dbReference type="ARBA" id="ARBA00004466"/>
    </source>
</evidence>
<comment type="caution">
    <text evidence="14">Lacks conserved residue(s) required for the propagation of feature annotation.</text>
</comment>
<accession>A0A9Y3VET5</accession>
<feature type="region of interest" description="Disordered" evidence="15">
    <location>
        <begin position="246"/>
        <end position="274"/>
    </location>
</feature>
<feature type="domain" description="Nucleoside diphosphate kinase-like" evidence="16">
    <location>
        <begin position="1079"/>
        <end position="1191"/>
    </location>
</feature>
<proteinExistence type="inferred from homology"/>
<evidence type="ECO:0000313" key="18">
    <source>
        <dbReference type="RefSeq" id="XP_005726048.1"/>
    </source>
</evidence>
<dbReference type="GO" id="GO:0070840">
    <property type="term" value="F:dynein complex binding"/>
    <property type="evidence" value="ECO:0007669"/>
    <property type="project" value="InterPro"/>
</dbReference>
<dbReference type="InterPro" id="IPR034907">
    <property type="entry name" value="NDK-like_dom"/>
</dbReference>
<dbReference type="InterPro" id="IPR031531">
    <property type="entry name" value="DNAAF8"/>
</dbReference>
<dbReference type="Gene3D" id="3.30.70.141">
    <property type="entry name" value="Nucleoside diphosphate kinase-like domain"/>
    <property type="match status" value="1"/>
</dbReference>
<evidence type="ECO:0000256" key="7">
    <source>
        <dbReference type="ARBA" id="ARBA00022723"/>
    </source>
</evidence>
<dbReference type="GO" id="GO:0120293">
    <property type="term" value="C:dynein axonemal particle"/>
    <property type="evidence" value="ECO:0007669"/>
    <property type="project" value="UniProtKB-SubCell"/>
</dbReference>
<evidence type="ECO:0000256" key="12">
    <source>
        <dbReference type="ARBA" id="ARBA00024428"/>
    </source>
</evidence>
<dbReference type="Proteomes" id="UP000695023">
    <property type="component" value="Unplaced"/>
</dbReference>
<dbReference type="SUPFAM" id="SSF54919">
    <property type="entry name" value="Nucleoside diphosphate kinase, NDK"/>
    <property type="match status" value="1"/>
</dbReference>
<evidence type="ECO:0000256" key="14">
    <source>
        <dbReference type="PROSITE-ProRule" id="PRU00706"/>
    </source>
</evidence>
<evidence type="ECO:0000256" key="11">
    <source>
        <dbReference type="ARBA" id="ARBA00024190"/>
    </source>
</evidence>
<comment type="function">
    <text evidence="1">Major role in the synthesis of nucleoside triphosphates other than ATP.</text>
</comment>
<evidence type="ECO:0000256" key="15">
    <source>
        <dbReference type="SAM" id="MobiDB-lite"/>
    </source>
</evidence>
<gene>
    <name evidence="18" type="primary">LOC102210392</name>
</gene>
<dbReference type="GO" id="GO:0046872">
    <property type="term" value="F:metal ion binding"/>
    <property type="evidence" value="ECO:0007669"/>
    <property type="project" value="UniProtKB-KW"/>
</dbReference>
<keyword evidence="8" id="KW-0539">Nucleus</keyword>
<feature type="compositionally biased region" description="Polar residues" evidence="15">
    <location>
        <begin position="247"/>
        <end position="270"/>
    </location>
</feature>
<comment type="similarity">
    <text evidence="14">Belongs to the NDK family.</text>
</comment>
<keyword evidence="6" id="KW-0963">Cytoplasm</keyword>
<dbReference type="PROSITE" id="PS51374">
    <property type="entry name" value="NDPK_LIKE"/>
    <property type="match status" value="1"/>
</dbReference>
<dbReference type="InterPro" id="IPR051766">
    <property type="entry name" value="TXND_domain-containing"/>
</dbReference>
<organism evidence="17 18">
    <name type="scientific">Pundamilia nyererei</name>
    <dbReference type="NCBI Taxonomy" id="303518"/>
    <lineage>
        <taxon>Eukaryota</taxon>
        <taxon>Metazoa</taxon>
        <taxon>Chordata</taxon>
        <taxon>Craniata</taxon>
        <taxon>Vertebrata</taxon>
        <taxon>Euteleostomi</taxon>
        <taxon>Actinopterygii</taxon>
        <taxon>Neopterygii</taxon>
        <taxon>Teleostei</taxon>
        <taxon>Neoteleostei</taxon>
        <taxon>Acanthomorphata</taxon>
        <taxon>Ovalentaria</taxon>
        <taxon>Cichlomorphae</taxon>
        <taxon>Cichliformes</taxon>
        <taxon>Cichlidae</taxon>
        <taxon>African cichlids</taxon>
        <taxon>Pseudocrenilabrinae</taxon>
        <taxon>Haplochromini</taxon>
        <taxon>Pundamilia</taxon>
    </lineage>
</organism>
<dbReference type="GeneID" id="102210392"/>
<dbReference type="PANTHER" id="PTHR46135">
    <property type="entry name" value="NME/NM23 FAMILY MEMBER 8"/>
    <property type="match status" value="1"/>
</dbReference>
<keyword evidence="9" id="KW-0131">Cell cycle</keyword>
<dbReference type="GO" id="GO:0030027">
    <property type="term" value="C:lamellipodium"/>
    <property type="evidence" value="ECO:0007669"/>
    <property type="project" value="UniProtKB-SubCell"/>
</dbReference>
<dbReference type="Pfam" id="PF15773">
    <property type="entry name" value="DAAP1"/>
    <property type="match status" value="1"/>
</dbReference>
<name>A0A9Y3VET5_9CICH</name>
<evidence type="ECO:0000256" key="1">
    <source>
        <dbReference type="ARBA" id="ARBA00003465"/>
    </source>
</evidence>
<evidence type="ECO:0000259" key="16">
    <source>
        <dbReference type="SMART" id="SM00562"/>
    </source>
</evidence>
<evidence type="ECO:0000313" key="17">
    <source>
        <dbReference type="Proteomes" id="UP000695023"/>
    </source>
</evidence>
<evidence type="ECO:0000256" key="4">
    <source>
        <dbReference type="ARBA" id="ARBA00004510"/>
    </source>
</evidence>
<dbReference type="SMART" id="SM00562">
    <property type="entry name" value="NDK"/>
    <property type="match status" value="1"/>
</dbReference>
<dbReference type="RefSeq" id="XP_005726048.1">
    <property type="nucleotide sequence ID" value="XM_005725991.1"/>
</dbReference>
<evidence type="ECO:0000256" key="8">
    <source>
        <dbReference type="ARBA" id="ARBA00023242"/>
    </source>
</evidence>
<reference evidence="18" key="1">
    <citation type="submission" date="2025-08" db="UniProtKB">
        <authorList>
            <consortium name="RefSeq"/>
        </authorList>
    </citation>
    <scope>IDENTIFICATION</scope>
</reference>
<comment type="function">
    <text evidence="10">In cyliated cells, dynein axonemal particle-specific protein required for deployment of ODA to the axoneme. Interacts with outer dynein arm (ODA) subunits.</text>
</comment>
<protein>
    <recommendedName>
        <fullName evidence="12">Dynein axonemal assembly factor 8</fullName>
    </recommendedName>
    <alternativeName>
        <fullName evidence="13">Dynein axonemal-associated protein 1</fullName>
    </alternativeName>
    <alternativeName>
        <fullName evidence="5">Nucleoside diphosphate kinase B</fullName>
    </alternativeName>
</protein>
<evidence type="ECO:0000256" key="13">
    <source>
        <dbReference type="ARBA" id="ARBA00030565"/>
    </source>
</evidence>
<comment type="subcellular location">
    <subcellularLocation>
        <location evidence="4">Cell projection</location>
        <location evidence="4">Lamellipodium</location>
    </subcellularLocation>
    <subcellularLocation>
        <location evidence="3">Cell projection</location>
        <location evidence="3">Ruffle</location>
    </subcellularLocation>
    <subcellularLocation>
        <location evidence="11">Dynein axonemal particle</location>
    </subcellularLocation>
    <subcellularLocation>
        <location evidence="2">Nucleus</location>
    </subcellularLocation>
</comment>
<dbReference type="InterPro" id="IPR036850">
    <property type="entry name" value="NDK-like_dom_sf"/>
</dbReference>
<sequence length="1378" mass="153007">MDFNRSSCWNSILEKVKPNIPTMDFDLSPPEKDEIIAIYERPAALSLKLPEDFNSFSVDAEFEELPKPLSEEICKTMDVSETVESNTLACVDDAEAGAGEDNSEVLNKGVKLKASLKPDLENVKSYDGCPVLSLASLDQWDLDDAHKNLKENKLSLQPHVTVAPLKTHQGGGTDKLQENIMEKLAAFCKNQTASVLEPVSPDSDKENRMSSRSVEKCGIDLQLSHRECSTVYIDLRCPDPSVKLARTSPSLPSETSAKHNNTHQKTSPAKKNNLKVHRGLHMGGREETGKSMLLKKIREMNRNENKYPDKRMRHPELGVEASTDVKSEHLWVDKQSEPEVESPQTVLGSLVKEPKQQRDQLRRRVKKASHHEQAQETLRQLEKHCPTKSVSGKQPAAEMTDVLYEFEASHQEPISTLPAGIESKGSMLLKVNLCSPGVIEDRGHGKRKYPAATKLHIYNTLVAWFLSLVGSEPRSSEDKISAKVPFWVAGLHQLWTEDGLALHVLIVARHCYPARKRDTDVYAPFYNNVCRFLSETSLTAITSWLPHLKNLLDHRPCTSPIHLPSSCLNCFISATSNQTVIERTFGLSPGFYWQTVETRDRAFKGKETTQEVHTEVSVVLGCSGFFQHPLLTHYTLQLVLDSGLDVCGLRLLYPPQELLSERFGRTAGSLRDHEPCHPVVTLAVRGPYAHSLLKDITSSLDSLRPKKAETTSSDGLHCRDQEPPFIYSPQLASQVHSELCLWFSGRLQGGSAQDHNSVPSDDQAGAFLSNPSRSSSFLCATIKADFLLLVSPVVPPCCYGQVLAVCERRGFSLRGLQRLQVHSHGASLLGLSSFQASVFCSPPASTPDQKELELPSHCLVLLLRKENASRHSVGLPSALMKEFKAQKLLGYIHSGKDGVHTSEPSLCFHTVPINKNLFQNFVSCMWAVPNPSSVILSHHRCSFRPDMEQVVVLTLCGKDLTQGLSLLNRVLIEEGDEQHARFRLLSLKWLPVLTRLQAQELSPYEVGDPLCYTSMETLMSSPALVCALRGFADLSSLRKLLPHDCPQSLSVLMSPTPEVALRQASLFFFEHEMIPDPQMLLTVCLLKPRAWNHSLTKIVSKLQQSGLTLVGIQVVTHDKSGATSPLRAESGYNLCSGPSLALCLQGENAVKRLLDMLSQEDSSMWMTCHGSGSYQQAIMDVRRFFPEGLCCTETNTMRQEQILSLCSDPLASVERQRSCTLTQAAQESLSVSSESRPNGGSLKHRQTTCLLIPLNATPGSQVPSQLEIVEQVLGSDCHLVAGRMSILDDEQQKHISETLKASSIREKINSTPCLIVALRRENIATEFGLILKRIYKERPDLEQVGKSIVFPENEKEAMLLICYLFDTLSSESCDVTMP</sequence>
<dbReference type="GO" id="GO:0005634">
    <property type="term" value="C:nucleus"/>
    <property type="evidence" value="ECO:0007669"/>
    <property type="project" value="UniProtKB-SubCell"/>
</dbReference>